<proteinExistence type="predicted"/>
<organism evidence="1 2">
    <name type="scientific">Ambrosia artemisiifolia</name>
    <name type="common">Common ragweed</name>
    <dbReference type="NCBI Taxonomy" id="4212"/>
    <lineage>
        <taxon>Eukaryota</taxon>
        <taxon>Viridiplantae</taxon>
        <taxon>Streptophyta</taxon>
        <taxon>Embryophyta</taxon>
        <taxon>Tracheophyta</taxon>
        <taxon>Spermatophyta</taxon>
        <taxon>Magnoliopsida</taxon>
        <taxon>eudicotyledons</taxon>
        <taxon>Gunneridae</taxon>
        <taxon>Pentapetalae</taxon>
        <taxon>asterids</taxon>
        <taxon>campanulids</taxon>
        <taxon>Asterales</taxon>
        <taxon>Asteraceae</taxon>
        <taxon>Asteroideae</taxon>
        <taxon>Heliantheae alliance</taxon>
        <taxon>Heliantheae</taxon>
        <taxon>Ambrosia</taxon>
    </lineage>
</organism>
<accession>A0AAD5GCX1</accession>
<reference evidence="1" key="1">
    <citation type="submission" date="2022-06" db="EMBL/GenBank/DDBJ databases">
        <title>Uncovering the hologenomic basis of an extraordinary plant invasion.</title>
        <authorList>
            <person name="Bieker V.C."/>
            <person name="Martin M.D."/>
            <person name="Gilbert T."/>
            <person name="Hodgins K."/>
            <person name="Battlay P."/>
            <person name="Petersen B."/>
            <person name="Wilson J."/>
        </authorList>
    </citation>
    <scope>NUCLEOTIDE SEQUENCE</scope>
    <source>
        <strain evidence="1">AA19_3_7</strain>
        <tissue evidence="1">Leaf</tissue>
    </source>
</reference>
<protein>
    <submittedName>
        <fullName evidence="1">Uncharacterized protein</fullName>
    </submittedName>
</protein>
<evidence type="ECO:0000313" key="1">
    <source>
        <dbReference type="EMBL" id="KAI7737665.1"/>
    </source>
</evidence>
<sequence length="151" mass="16742">MLLVVVVVVNVARNNHGAHLEYNTIAPPPPSGVTHNRSHATPRLTTSPLGHHLFEEISGLVKVFGWEIRVPADHVLRQQKDGVISIRSQTTKEWILTNKFANEDGTVVSDVADEAVKPLNDTKTFQTSYILFTVNPTSCSFCILNMKKMVP</sequence>
<dbReference type="AlphaFoldDB" id="A0AAD5GCX1"/>
<evidence type="ECO:0000313" key="2">
    <source>
        <dbReference type="Proteomes" id="UP001206925"/>
    </source>
</evidence>
<dbReference type="EMBL" id="JAMZMK010008974">
    <property type="protein sequence ID" value="KAI7737665.1"/>
    <property type="molecule type" value="Genomic_DNA"/>
</dbReference>
<dbReference type="Proteomes" id="UP001206925">
    <property type="component" value="Unassembled WGS sequence"/>
</dbReference>
<gene>
    <name evidence="1" type="ORF">M8C21_003969</name>
</gene>
<keyword evidence="2" id="KW-1185">Reference proteome</keyword>
<comment type="caution">
    <text evidence="1">The sequence shown here is derived from an EMBL/GenBank/DDBJ whole genome shotgun (WGS) entry which is preliminary data.</text>
</comment>
<name>A0AAD5GCX1_AMBAR</name>